<dbReference type="PANTHER" id="PTHR43157">
    <property type="entry name" value="PHOSPHATIDYLINOSITOL-GLYCAN BIOSYNTHESIS CLASS F PROTEIN-RELATED"/>
    <property type="match status" value="1"/>
</dbReference>
<dbReference type="Proteomes" id="UP000585638">
    <property type="component" value="Unassembled WGS sequence"/>
</dbReference>
<dbReference type="PRINTS" id="PR00081">
    <property type="entry name" value="GDHRDH"/>
</dbReference>
<keyword evidence="1" id="KW-0560">Oxidoreductase</keyword>
<reference evidence="2 3" key="1">
    <citation type="submission" date="2020-08" db="EMBL/GenBank/DDBJ databases">
        <title>Sequencing the genomes of 1000 actinobacteria strains.</title>
        <authorList>
            <person name="Klenk H.-P."/>
        </authorList>
    </citation>
    <scope>NUCLEOTIDE SEQUENCE [LARGE SCALE GENOMIC DNA]</scope>
    <source>
        <strain evidence="2 3">DSM 43851</strain>
    </source>
</reference>
<accession>A0A7W9KB71</accession>
<sequence length="282" mass="30093">MHAVVTGATSGIGEAIAAKLARSATVTLVGRDDTRLRAAAARIGKAVPGADLILERADLALCGEVRSLAERLESPDVVVSNAAVITDLDDRTDEGVQTLLATNHLAPYLLLRLLAERIGEGGGRQARFVIVGADPVALARVPVDLDDLESRRLRMPDPDLRPFVAYGRTKNMNAMFCYALARRLTAITVNAVHPGIIGGTGLGRNARGALKRLGEELGRTAPRAEVGAETPVWLATASEVDGRTGGFYVGRELVKTAEHTTDPERCERLWCESAQLVGISDW</sequence>
<dbReference type="InterPro" id="IPR002347">
    <property type="entry name" value="SDR_fam"/>
</dbReference>
<organism evidence="2 3">
    <name type="scientific">Kutzneria kofuensis</name>
    <dbReference type="NCBI Taxonomy" id="103725"/>
    <lineage>
        <taxon>Bacteria</taxon>
        <taxon>Bacillati</taxon>
        <taxon>Actinomycetota</taxon>
        <taxon>Actinomycetes</taxon>
        <taxon>Pseudonocardiales</taxon>
        <taxon>Pseudonocardiaceae</taxon>
        <taxon>Kutzneria</taxon>
    </lineage>
</organism>
<keyword evidence="3" id="KW-1185">Reference proteome</keyword>
<dbReference type="EMBL" id="JACHIR010000001">
    <property type="protein sequence ID" value="MBB5889362.1"/>
    <property type="molecule type" value="Genomic_DNA"/>
</dbReference>
<evidence type="ECO:0000313" key="2">
    <source>
        <dbReference type="EMBL" id="MBB5889362.1"/>
    </source>
</evidence>
<dbReference type="InterPro" id="IPR036291">
    <property type="entry name" value="NAD(P)-bd_dom_sf"/>
</dbReference>
<dbReference type="GO" id="GO:0016491">
    <property type="term" value="F:oxidoreductase activity"/>
    <property type="evidence" value="ECO:0007669"/>
    <property type="project" value="UniProtKB-KW"/>
</dbReference>
<dbReference type="SUPFAM" id="SSF51735">
    <property type="entry name" value="NAD(P)-binding Rossmann-fold domains"/>
    <property type="match status" value="1"/>
</dbReference>
<proteinExistence type="predicted"/>
<dbReference type="Gene3D" id="3.40.50.720">
    <property type="entry name" value="NAD(P)-binding Rossmann-like Domain"/>
    <property type="match status" value="1"/>
</dbReference>
<evidence type="ECO:0000256" key="1">
    <source>
        <dbReference type="ARBA" id="ARBA00023002"/>
    </source>
</evidence>
<comment type="caution">
    <text evidence="2">The sequence shown here is derived from an EMBL/GenBank/DDBJ whole genome shotgun (WGS) entry which is preliminary data.</text>
</comment>
<name>A0A7W9KB71_9PSEU</name>
<protein>
    <submittedName>
        <fullName evidence="2">NAD(P)-dependent dehydrogenase (Short-subunit alcohol dehydrogenase family)</fullName>
    </submittedName>
</protein>
<evidence type="ECO:0000313" key="3">
    <source>
        <dbReference type="Proteomes" id="UP000585638"/>
    </source>
</evidence>
<dbReference type="AlphaFoldDB" id="A0A7W9KB71"/>
<dbReference type="RefSeq" id="WP_184858174.1">
    <property type="nucleotide sequence ID" value="NZ_BAAAWY010000037.1"/>
</dbReference>
<dbReference type="Pfam" id="PF00106">
    <property type="entry name" value="adh_short"/>
    <property type="match status" value="1"/>
</dbReference>
<dbReference type="PANTHER" id="PTHR43157:SF31">
    <property type="entry name" value="PHOSPHATIDYLINOSITOL-GLYCAN BIOSYNTHESIS CLASS F PROTEIN"/>
    <property type="match status" value="1"/>
</dbReference>
<gene>
    <name evidence="2" type="ORF">BJ998_000558</name>
</gene>